<keyword evidence="2" id="KW-1185">Reference proteome</keyword>
<proteinExistence type="predicted"/>
<dbReference type="WBParaSite" id="jg988">
    <property type="protein sequence ID" value="jg988"/>
    <property type="gene ID" value="jg988"/>
</dbReference>
<dbReference type="GO" id="GO:0005737">
    <property type="term" value="C:cytoplasm"/>
    <property type="evidence" value="ECO:0007669"/>
    <property type="project" value="TreeGrafter"/>
</dbReference>
<sequence length="342" mass="37997">MYARVKVLEKDEPKQVQLGPGRFFLAQNVGNDKSIKVLCDIIATMFSKSCLELIFEPQELYSKAALRQFFEQIAHSSVMRLNEASMDKLFDLMTMAVKYQVLLCKEPSELVLVTLNHLDGVKAIFKEHGHILECIDHAYTLLMDNFVETPLWEMAAVRSEVLNYLLGSRVKVSLMLREKRQLEDGRCAVLAAVVPGTVRYFNQGEVSHVDEFPVTEQFKMSQEHQHGMAMPMMSRGTTLGHNMYRSHESTHIKGAGGTASRVGTPPAGNEMKVDSKKGREQPEKSAKKGKARGAELLEMMDEAAADSTRARPKSKQSGKPMSRAASAKRKGSTGSSAATKKT</sequence>
<name>A0A915EW65_9BILA</name>
<dbReference type="GO" id="GO:0005886">
    <property type="term" value="C:plasma membrane"/>
    <property type="evidence" value="ECO:0007669"/>
    <property type="project" value="TreeGrafter"/>
</dbReference>
<protein>
    <submittedName>
        <fullName evidence="3">Uncharacterized protein</fullName>
    </submittedName>
</protein>
<dbReference type="InterPro" id="IPR019332">
    <property type="entry name" value="OSCP1"/>
</dbReference>
<accession>A0A915EW65</accession>
<feature type="region of interest" description="Disordered" evidence="1">
    <location>
        <begin position="250"/>
        <end position="342"/>
    </location>
</feature>
<feature type="compositionally biased region" description="Polar residues" evidence="1">
    <location>
        <begin position="332"/>
        <end position="342"/>
    </location>
</feature>
<dbReference type="Proteomes" id="UP000887574">
    <property type="component" value="Unplaced"/>
</dbReference>
<feature type="compositionally biased region" description="Basic and acidic residues" evidence="1">
    <location>
        <begin position="271"/>
        <end position="286"/>
    </location>
</feature>
<evidence type="ECO:0000313" key="2">
    <source>
        <dbReference type="Proteomes" id="UP000887574"/>
    </source>
</evidence>
<reference evidence="3" key="1">
    <citation type="submission" date="2022-11" db="UniProtKB">
        <authorList>
            <consortium name="WormBaseParasite"/>
        </authorList>
    </citation>
    <scope>IDENTIFICATION</scope>
</reference>
<dbReference type="PANTHER" id="PTHR21439:SF0">
    <property type="entry name" value="PROTEIN OSCP1"/>
    <property type="match status" value="1"/>
</dbReference>
<dbReference type="Pfam" id="PF10188">
    <property type="entry name" value="Oscp1"/>
    <property type="match status" value="1"/>
</dbReference>
<dbReference type="PANTHER" id="PTHR21439">
    <property type="entry name" value="OXIDORED-NITRO DOMAIN-CONTAINING PROTEIN"/>
    <property type="match status" value="1"/>
</dbReference>
<evidence type="ECO:0000256" key="1">
    <source>
        <dbReference type="SAM" id="MobiDB-lite"/>
    </source>
</evidence>
<evidence type="ECO:0000313" key="3">
    <source>
        <dbReference type="WBParaSite" id="jg988"/>
    </source>
</evidence>
<organism evidence="2 3">
    <name type="scientific">Ditylenchus dipsaci</name>
    <dbReference type="NCBI Taxonomy" id="166011"/>
    <lineage>
        <taxon>Eukaryota</taxon>
        <taxon>Metazoa</taxon>
        <taxon>Ecdysozoa</taxon>
        <taxon>Nematoda</taxon>
        <taxon>Chromadorea</taxon>
        <taxon>Rhabditida</taxon>
        <taxon>Tylenchina</taxon>
        <taxon>Tylenchomorpha</taxon>
        <taxon>Sphaerularioidea</taxon>
        <taxon>Anguinidae</taxon>
        <taxon>Anguininae</taxon>
        <taxon>Ditylenchus</taxon>
    </lineage>
</organism>
<dbReference type="AlphaFoldDB" id="A0A915EW65"/>